<sequence>MTTAVPQLEPSVRGIDFSSNGAVMQVATMLRRFWLIDPETLEGNTVQERFQGAAMKVGSAIAQAPPEERFDDVLWKSRTEFSLLDPPEGVSQPEDDEQGAGPLFTEFRQMIYGTCNHIFWDVYQSLENAVAEEEMAPEIGEFNPPNTTVMILRTSVDEAPEIDHLLATDTFFYPLWIAPDVKLSLTVDEAENILEEDGETWTKALWVREGKTVTLTPKETGERKDRVAAVLVLGLCEPRSPPKRPLIDNTIGMSRMKLEDARHDKTREDGPESWPESDHLARAIFLQAGDAVESCTFDQDYDDSGDATTPDNAKNAKSHDAPLYSPLPGNNTIRILVIEPGSPDDEIRTKLEVVNLEENPVYEAISYTWGDPEDKTLLRCNSSTVPIPCNLERALRRLRYTNRPRHIWADSVCINQEDIPERGQQVSIMRNIYRLAKRVLVWLGLDTQGHATTAFQAVCDIVRAWRPEGDRIGFQGYASILEPMNDDQLASIRASVDGKAWEALKTLYETNYFRRFWIIQELALGQSAVVIWGDHHISWGLVGICASWMMTAGWSFSPTNPIMAAYNAFLIHVLPLAKRSGISMFSKLDLSVVLGTTMGVFDSTDARDRIYALLGMSFAGNDPDNELLVQPDYSQNLSAVYTQATRKVLQQDQHLRVLSTVQHGPELDIDSEYPSWVPRWDQKSYADPLGLRDEQGFYANGGELFSPSPSAFPDPTTLVLAGLECGVISYVSEEPLKETGMLASSTHNHALHTLFGELNDEAKQFRASWSATLEKFTLFGSSSPEAQAEYVNHPEARTVLVTSQPGKYNMRMSTEFTRGERAQGDHLGEFMLHYRERVGWIFEMDDGRVGLGPAAAREGDVVVVLFGGVVPFVLRGYEDESGNKFWRLVGECFVPELMQGEAVEMAGLLAEGKFKRYGNGSLGLTPPDHDEADPRLERKVGENGVCEFVIR</sequence>
<dbReference type="EMBL" id="MU864454">
    <property type="protein sequence ID" value="KAK4185307.1"/>
    <property type="molecule type" value="Genomic_DNA"/>
</dbReference>
<dbReference type="PANTHER" id="PTHR24148">
    <property type="entry name" value="ANKYRIN REPEAT DOMAIN-CONTAINING PROTEIN 39 HOMOLOG-RELATED"/>
    <property type="match status" value="1"/>
</dbReference>
<name>A0AAN6WS39_9PEZI</name>
<dbReference type="PANTHER" id="PTHR24148:SF64">
    <property type="entry name" value="HETEROKARYON INCOMPATIBILITY DOMAIN-CONTAINING PROTEIN"/>
    <property type="match status" value="1"/>
</dbReference>
<dbReference type="Proteomes" id="UP001302126">
    <property type="component" value="Unassembled WGS sequence"/>
</dbReference>
<comment type="caution">
    <text evidence="3">The sequence shown here is derived from an EMBL/GenBank/DDBJ whole genome shotgun (WGS) entry which is preliminary data.</text>
</comment>
<feature type="region of interest" description="Disordered" evidence="1">
    <location>
        <begin position="296"/>
        <end position="324"/>
    </location>
</feature>
<accession>A0AAN6WS39</accession>
<evidence type="ECO:0000313" key="4">
    <source>
        <dbReference type="Proteomes" id="UP001302126"/>
    </source>
</evidence>
<organism evidence="3 4">
    <name type="scientific">Podospora australis</name>
    <dbReference type="NCBI Taxonomy" id="1536484"/>
    <lineage>
        <taxon>Eukaryota</taxon>
        <taxon>Fungi</taxon>
        <taxon>Dikarya</taxon>
        <taxon>Ascomycota</taxon>
        <taxon>Pezizomycotina</taxon>
        <taxon>Sordariomycetes</taxon>
        <taxon>Sordariomycetidae</taxon>
        <taxon>Sordariales</taxon>
        <taxon>Podosporaceae</taxon>
        <taxon>Podospora</taxon>
    </lineage>
</organism>
<reference evidence="3" key="2">
    <citation type="submission" date="2023-05" db="EMBL/GenBank/DDBJ databases">
        <authorList>
            <consortium name="Lawrence Berkeley National Laboratory"/>
            <person name="Steindorff A."/>
            <person name="Hensen N."/>
            <person name="Bonometti L."/>
            <person name="Westerberg I."/>
            <person name="Brannstrom I.O."/>
            <person name="Guillou S."/>
            <person name="Cros-Aarteil S."/>
            <person name="Calhoun S."/>
            <person name="Haridas S."/>
            <person name="Kuo A."/>
            <person name="Mondo S."/>
            <person name="Pangilinan J."/>
            <person name="Riley R."/>
            <person name="Labutti K."/>
            <person name="Andreopoulos B."/>
            <person name="Lipzen A."/>
            <person name="Chen C."/>
            <person name="Yanf M."/>
            <person name="Daum C."/>
            <person name="Ng V."/>
            <person name="Clum A."/>
            <person name="Ohm R."/>
            <person name="Martin F."/>
            <person name="Silar P."/>
            <person name="Natvig D."/>
            <person name="Lalanne C."/>
            <person name="Gautier V."/>
            <person name="Ament-Velasquez S.L."/>
            <person name="Kruys A."/>
            <person name="Hutchinson M.I."/>
            <person name="Powell A.J."/>
            <person name="Barry K."/>
            <person name="Miller A.N."/>
            <person name="Grigoriev I.V."/>
            <person name="Debuchy R."/>
            <person name="Gladieux P."/>
            <person name="Thoren M.H."/>
            <person name="Johannesson H."/>
        </authorList>
    </citation>
    <scope>NUCLEOTIDE SEQUENCE</scope>
    <source>
        <strain evidence="3">PSN309</strain>
    </source>
</reference>
<evidence type="ECO:0000259" key="2">
    <source>
        <dbReference type="Pfam" id="PF06985"/>
    </source>
</evidence>
<protein>
    <submittedName>
        <fullName evidence="3">Heterokaryon incompatibility protein-domain-containing protein</fullName>
    </submittedName>
</protein>
<dbReference type="Pfam" id="PF06985">
    <property type="entry name" value="HET"/>
    <property type="match status" value="1"/>
</dbReference>
<keyword evidence="4" id="KW-1185">Reference proteome</keyword>
<dbReference type="Pfam" id="PF26639">
    <property type="entry name" value="Het-6_barrel"/>
    <property type="match status" value="1"/>
</dbReference>
<gene>
    <name evidence="3" type="ORF">QBC35DRAFT_389797</name>
</gene>
<feature type="domain" description="Heterokaryon incompatibility" evidence="2">
    <location>
        <begin position="362"/>
        <end position="521"/>
    </location>
</feature>
<dbReference type="InterPro" id="IPR052895">
    <property type="entry name" value="HetReg/Transcr_Mod"/>
</dbReference>
<reference evidence="3" key="1">
    <citation type="journal article" date="2023" name="Mol. Phylogenet. Evol.">
        <title>Genome-scale phylogeny and comparative genomics of the fungal order Sordariales.</title>
        <authorList>
            <person name="Hensen N."/>
            <person name="Bonometti L."/>
            <person name="Westerberg I."/>
            <person name="Brannstrom I.O."/>
            <person name="Guillou S."/>
            <person name="Cros-Aarteil S."/>
            <person name="Calhoun S."/>
            <person name="Haridas S."/>
            <person name="Kuo A."/>
            <person name="Mondo S."/>
            <person name="Pangilinan J."/>
            <person name="Riley R."/>
            <person name="LaButti K."/>
            <person name="Andreopoulos B."/>
            <person name="Lipzen A."/>
            <person name="Chen C."/>
            <person name="Yan M."/>
            <person name="Daum C."/>
            <person name="Ng V."/>
            <person name="Clum A."/>
            <person name="Steindorff A."/>
            <person name="Ohm R.A."/>
            <person name="Martin F."/>
            <person name="Silar P."/>
            <person name="Natvig D.O."/>
            <person name="Lalanne C."/>
            <person name="Gautier V."/>
            <person name="Ament-Velasquez S.L."/>
            <person name="Kruys A."/>
            <person name="Hutchinson M.I."/>
            <person name="Powell A.J."/>
            <person name="Barry K."/>
            <person name="Miller A.N."/>
            <person name="Grigoriev I.V."/>
            <person name="Debuchy R."/>
            <person name="Gladieux P."/>
            <person name="Hiltunen Thoren M."/>
            <person name="Johannesson H."/>
        </authorList>
    </citation>
    <scope>NUCLEOTIDE SEQUENCE</scope>
    <source>
        <strain evidence="3">PSN309</strain>
    </source>
</reference>
<dbReference type="InterPro" id="IPR010730">
    <property type="entry name" value="HET"/>
</dbReference>
<evidence type="ECO:0000256" key="1">
    <source>
        <dbReference type="SAM" id="MobiDB-lite"/>
    </source>
</evidence>
<dbReference type="AlphaFoldDB" id="A0AAN6WS39"/>
<proteinExistence type="predicted"/>
<evidence type="ECO:0000313" key="3">
    <source>
        <dbReference type="EMBL" id="KAK4185307.1"/>
    </source>
</evidence>